<feature type="transmembrane region" description="Helical" evidence="9">
    <location>
        <begin position="114"/>
        <end position="134"/>
    </location>
</feature>
<keyword evidence="3 9" id="KW-1133">Transmembrane helix</keyword>
<keyword evidence="4" id="KW-0297">G-protein coupled receptor</keyword>
<evidence type="ECO:0000313" key="12">
    <source>
        <dbReference type="Proteomes" id="UP000018467"/>
    </source>
</evidence>
<dbReference type="PANTHER" id="PTHR45695:SF36">
    <property type="entry name" value="G-PROTEIN COUPLED RECEPTORS FAMILY 1 PROFILE DOMAIN-CONTAINING PROTEIN"/>
    <property type="match status" value="1"/>
</dbReference>
<dbReference type="Bgee" id="ENSAMXG00000035802">
    <property type="expression patterns" value="Expressed in intestine"/>
</dbReference>
<feature type="transmembrane region" description="Helical" evidence="9">
    <location>
        <begin position="297"/>
        <end position="317"/>
    </location>
</feature>
<dbReference type="STRING" id="7994.ENSAMXP00000054509"/>
<feature type="region of interest" description="Disordered" evidence="8">
    <location>
        <begin position="1"/>
        <end position="48"/>
    </location>
</feature>
<organism evidence="11 12">
    <name type="scientific">Astyanax mexicanus</name>
    <name type="common">Blind cave fish</name>
    <name type="synonym">Astyanax fasciatus mexicanus</name>
    <dbReference type="NCBI Taxonomy" id="7994"/>
    <lineage>
        <taxon>Eukaryota</taxon>
        <taxon>Metazoa</taxon>
        <taxon>Chordata</taxon>
        <taxon>Craniata</taxon>
        <taxon>Vertebrata</taxon>
        <taxon>Euteleostomi</taxon>
        <taxon>Actinopterygii</taxon>
        <taxon>Neopterygii</taxon>
        <taxon>Teleostei</taxon>
        <taxon>Ostariophysi</taxon>
        <taxon>Characiformes</taxon>
        <taxon>Characoidei</taxon>
        <taxon>Acestrorhamphidae</taxon>
        <taxon>Acestrorhamphinae</taxon>
        <taxon>Astyanax</taxon>
    </lineage>
</organism>
<dbReference type="GO" id="GO:0005886">
    <property type="term" value="C:plasma membrane"/>
    <property type="evidence" value="ECO:0007669"/>
    <property type="project" value="TreeGrafter"/>
</dbReference>
<keyword evidence="7" id="KW-0807">Transducer</keyword>
<feature type="compositionally biased region" description="Pro residues" evidence="8">
    <location>
        <begin position="34"/>
        <end position="48"/>
    </location>
</feature>
<feature type="transmembrane region" description="Helical" evidence="9">
    <location>
        <begin position="193"/>
        <end position="213"/>
    </location>
</feature>
<accession>A0A3B1KL12</accession>
<evidence type="ECO:0000256" key="6">
    <source>
        <dbReference type="ARBA" id="ARBA00023170"/>
    </source>
</evidence>
<dbReference type="InterPro" id="IPR017452">
    <property type="entry name" value="GPCR_Rhodpsn_7TM"/>
</dbReference>
<reference evidence="12" key="1">
    <citation type="submission" date="2013-03" db="EMBL/GenBank/DDBJ databases">
        <authorList>
            <person name="Jeffery W."/>
            <person name="Warren W."/>
            <person name="Wilson R.K."/>
        </authorList>
    </citation>
    <scope>NUCLEOTIDE SEQUENCE</scope>
    <source>
        <strain evidence="12">female</strain>
    </source>
</reference>
<keyword evidence="2 9" id="KW-0812">Transmembrane</keyword>
<keyword evidence="5 9" id="KW-0472">Membrane</keyword>
<feature type="compositionally biased region" description="Polar residues" evidence="8">
    <location>
        <begin position="15"/>
        <end position="31"/>
    </location>
</feature>
<dbReference type="PRINTS" id="PR00237">
    <property type="entry name" value="GPCRRHODOPSN"/>
</dbReference>
<evidence type="ECO:0000256" key="7">
    <source>
        <dbReference type="ARBA" id="ARBA00023224"/>
    </source>
</evidence>
<reference evidence="11" key="4">
    <citation type="submission" date="2025-09" db="UniProtKB">
        <authorList>
            <consortium name="Ensembl"/>
        </authorList>
    </citation>
    <scope>IDENTIFICATION</scope>
</reference>
<evidence type="ECO:0000313" key="11">
    <source>
        <dbReference type="Ensembl" id="ENSAMXP00000054509.1"/>
    </source>
</evidence>
<dbReference type="Ensembl" id="ENSAMXT00000042624.1">
    <property type="protein sequence ID" value="ENSAMXP00000054509.1"/>
    <property type="gene ID" value="ENSAMXG00000035802.1"/>
</dbReference>
<dbReference type="PANTHER" id="PTHR45695">
    <property type="entry name" value="LEUCOKININ RECEPTOR-RELATED"/>
    <property type="match status" value="1"/>
</dbReference>
<evidence type="ECO:0000256" key="9">
    <source>
        <dbReference type="SAM" id="Phobius"/>
    </source>
</evidence>
<reference evidence="11" key="3">
    <citation type="submission" date="2025-08" db="UniProtKB">
        <authorList>
            <consortium name="Ensembl"/>
        </authorList>
    </citation>
    <scope>IDENTIFICATION</scope>
</reference>
<name>A0A3B1KL12_ASTMX</name>
<protein>
    <recommendedName>
        <fullName evidence="10">G-protein coupled receptors family 1 profile domain-containing protein</fullName>
    </recommendedName>
</protein>
<dbReference type="CDD" id="cd14993">
    <property type="entry name" value="7tmA_CCKR-like"/>
    <property type="match status" value="1"/>
</dbReference>
<evidence type="ECO:0000256" key="1">
    <source>
        <dbReference type="ARBA" id="ARBA00004141"/>
    </source>
</evidence>
<dbReference type="Gene3D" id="1.20.1070.10">
    <property type="entry name" value="Rhodopsin 7-helix transmembrane proteins"/>
    <property type="match status" value="1"/>
</dbReference>
<dbReference type="GeneTree" id="ENSGT01150000286969"/>
<dbReference type="SUPFAM" id="SSF81321">
    <property type="entry name" value="Family A G protein-coupled receptor-like"/>
    <property type="match status" value="1"/>
</dbReference>
<evidence type="ECO:0000256" key="8">
    <source>
        <dbReference type="SAM" id="MobiDB-lite"/>
    </source>
</evidence>
<feature type="domain" description="G-protein coupled receptors family 1 profile" evidence="10">
    <location>
        <begin position="82"/>
        <end position="364"/>
    </location>
</feature>
<dbReference type="Proteomes" id="UP000018467">
    <property type="component" value="Unassembled WGS sequence"/>
</dbReference>
<keyword evidence="12" id="KW-1185">Reference proteome</keyword>
<reference evidence="12" key="2">
    <citation type="journal article" date="2014" name="Nat. Commun.">
        <title>The cavefish genome reveals candidate genes for eye loss.</title>
        <authorList>
            <person name="McGaugh S.E."/>
            <person name="Gross J.B."/>
            <person name="Aken B."/>
            <person name="Blin M."/>
            <person name="Borowsky R."/>
            <person name="Chalopin D."/>
            <person name="Hinaux H."/>
            <person name="Jeffery W.R."/>
            <person name="Keene A."/>
            <person name="Ma L."/>
            <person name="Minx P."/>
            <person name="Murphy D."/>
            <person name="O'Quin K.E."/>
            <person name="Retaux S."/>
            <person name="Rohner N."/>
            <person name="Searle S.M."/>
            <person name="Stahl B.A."/>
            <person name="Tabin C."/>
            <person name="Volff J.N."/>
            <person name="Yoshizawa M."/>
            <person name="Warren W.C."/>
        </authorList>
    </citation>
    <scope>NUCLEOTIDE SEQUENCE [LARGE SCALE GENOMIC DNA]</scope>
    <source>
        <strain evidence="12">female</strain>
    </source>
</reference>
<evidence type="ECO:0000256" key="3">
    <source>
        <dbReference type="ARBA" id="ARBA00022989"/>
    </source>
</evidence>
<feature type="transmembrane region" description="Helical" evidence="9">
    <location>
        <begin position="154"/>
        <end position="172"/>
    </location>
</feature>
<dbReference type="PROSITE" id="PS50262">
    <property type="entry name" value="G_PROTEIN_RECEP_F1_2"/>
    <property type="match status" value="1"/>
</dbReference>
<feature type="transmembrane region" description="Helical" evidence="9">
    <location>
        <begin position="247"/>
        <end position="269"/>
    </location>
</feature>
<dbReference type="AlphaFoldDB" id="A0A3B1KL12"/>
<evidence type="ECO:0000256" key="5">
    <source>
        <dbReference type="ARBA" id="ARBA00023136"/>
    </source>
</evidence>
<comment type="subcellular location">
    <subcellularLocation>
        <location evidence="1">Membrane</location>
        <topology evidence="1">Multi-pass membrane protein</topology>
    </subcellularLocation>
</comment>
<dbReference type="InParanoid" id="A0A3B1KL12"/>
<feature type="transmembrane region" description="Helical" evidence="9">
    <location>
        <begin position="66"/>
        <end position="93"/>
    </location>
</feature>
<dbReference type="InterPro" id="IPR000276">
    <property type="entry name" value="GPCR_Rhodpsn"/>
</dbReference>
<dbReference type="GO" id="GO:0004930">
    <property type="term" value="F:G protein-coupled receptor activity"/>
    <property type="evidence" value="ECO:0007669"/>
    <property type="project" value="UniProtKB-KW"/>
</dbReference>
<keyword evidence="6" id="KW-0675">Receptor</keyword>
<evidence type="ECO:0000259" key="10">
    <source>
        <dbReference type="PROSITE" id="PS50262"/>
    </source>
</evidence>
<evidence type="ECO:0000256" key="4">
    <source>
        <dbReference type="ARBA" id="ARBA00023040"/>
    </source>
</evidence>
<sequence length="465" mass="51029">MNFSSLFATSGPPGLSNSSLRTPSSHNSSASVPAHPPLPPPPLPPPPHPHLPPMDVLFSGREPGTVLLALMYVASFLTGLAGNVTALLALGGGRKGSRMKVLRMRSASSATRRLLANLAACDTLVVCVCMPANLGHHVHRAWPFGEPLCRAVPFVQAVSVSASVLSLAALGLSRYCGVHSPLRARHAFTGARVGVVIAAVWAVSSGLCLPLLFTNETRTLELPDGARSVTLCVESWSEARLRQGYNFLLFCALYAFPVLFNLVICSLTVRKLWGAKHEAAEFGFTRSGSRLETRKRIAKMVLVLVLLFTFSWLPLYVVDIWLDFHMPADRGGVPERVEHEWVLQGRPFAQWLGLTNSALNPLCYCFVGELRRSARRLAASYRLRVSGLFRKTKDSKSSKASTNLTSTISLRSAIHLRSVIHLRSLRSAIQLRSAIYSVKVSHSFKINYSIVNLTQVCFLLYRFFK</sequence>
<proteinExistence type="predicted"/>
<dbReference type="Pfam" id="PF00001">
    <property type="entry name" value="7tm_1"/>
    <property type="match status" value="1"/>
</dbReference>
<evidence type="ECO:0000256" key="2">
    <source>
        <dbReference type="ARBA" id="ARBA00022692"/>
    </source>
</evidence>